<dbReference type="InterPro" id="IPR026634">
    <property type="entry name" value="TPST-like"/>
</dbReference>
<accession>A0A5R8ZYG6</accession>
<feature type="region of interest" description="Disordered" evidence="2">
    <location>
        <begin position="1"/>
        <end position="86"/>
    </location>
</feature>
<name>A0A5R8ZYG6_PSENT</name>
<evidence type="ECO:0000313" key="4">
    <source>
        <dbReference type="Proteomes" id="UP000307510"/>
    </source>
</evidence>
<evidence type="ECO:0000256" key="2">
    <source>
        <dbReference type="SAM" id="MobiDB-lite"/>
    </source>
</evidence>
<evidence type="ECO:0008006" key="5">
    <source>
        <dbReference type="Google" id="ProtNLM"/>
    </source>
</evidence>
<dbReference type="EMBL" id="VASG01000007">
    <property type="protein sequence ID" value="TLP70954.1"/>
    <property type="molecule type" value="Genomic_DNA"/>
</dbReference>
<feature type="compositionally biased region" description="Basic residues" evidence="2">
    <location>
        <begin position="51"/>
        <end position="72"/>
    </location>
</feature>
<sequence length="425" mass="46371">MLRAAGGPRTPAGTAGPSAGDSATLRPGAGRRRQQPAASGNAGRRQLGLRAVRRPARGARPPRRVSARRRYPGGRPLSDARPPATCFRQPLPLRSLAQLGAGLPPGAVPAALPDPGRSSAAACHRGNAQGAAKVSAISRQLRPFPIIVGVPRSGTTLLRFILDAHPQLAIPPETGFLMNEALLHSAASPAELARSLTQLPESAPAWADFALDAATFIQAAAQLPGSAGLPQVLRLFYQLYAARLGKPRSGDKTPGYLQHMQTVAGQLPEARFIHILRDGRDVALSWSQTWFAPEREPELLVQRWAGMITRARRQAHGLPYLELRYDQLLTDPQTQIKRVCEFIELDFHSAMLDYHRGTASRLDEHQARFQSDGQLLVSKQQRLQQQWRTTQPPDTSRLEVWREQLSPAQQAACRRAGGEVLGEFD</sequence>
<reference evidence="4" key="2">
    <citation type="submission" date="2019-06" db="EMBL/GenBank/DDBJ databases">
        <title>AzeR, a transcriptional regulator that responds to azelaic acid in Pseudomonas nitroreducens.</title>
        <authorList>
            <person name="Bez C."/>
            <person name="Javvadi S.G."/>
            <person name="Bertani I."/>
            <person name="Devescovi G."/>
            <person name="Studholme D.J."/>
            <person name="Geller A."/>
            <person name="Levy A."/>
            <person name="Venturi V."/>
        </authorList>
    </citation>
    <scope>NUCLEOTIDE SEQUENCE [LARGE SCALE GENOMIC DNA]</scope>
    <source>
        <strain evidence="4">DSM 9128</strain>
    </source>
</reference>
<comment type="caution">
    <text evidence="3">The sequence shown here is derived from an EMBL/GenBank/DDBJ whole genome shotgun (WGS) entry which is preliminary data.</text>
</comment>
<organism evidence="3 4">
    <name type="scientific">Pseudomonas nitroreducens</name>
    <dbReference type="NCBI Taxonomy" id="46680"/>
    <lineage>
        <taxon>Bacteria</taxon>
        <taxon>Pseudomonadati</taxon>
        <taxon>Pseudomonadota</taxon>
        <taxon>Gammaproteobacteria</taxon>
        <taxon>Pseudomonadales</taxon>
        <taxon>Pseudomonadaceae</taxon>
        <taxon>Pseudomonas</taxon>
    </lineage>
</organism>
<dbReference type="PANTHER" id="PTHR12788:SF10">
    <property type="entry name" value="PROTEIN-TYROSINE SULFOTRANSFERASE"/>
    <property type="match status" value="1"/>
</dbReference>
<dbReference type="Proteomes" id="UP000307510">
    <property type="component" value="Unassembled WGS sequence"/>
</dbReference>
<reference evidence="3 4" key="1">
    <citation type="submission" date="2019-05" db="EMBL/GenBank/DDBJ databases">
        <authorList>
            <person name="Moore K."/>
            <person name="O'Neill P."/>
            <person name="Farbos A."/>
            <person name="Studholme D.J."/>
        </authorList>
    </citation>
    <scope>NUCLEOTIDE SEQUENCE [LARGE SCALE GENOMIC DNA]</scope>
    <source>
        <strain evidence="3 4">DSM 9128</strain>
    </source>
</reference>
<protein>
    <recommendedName>
        <fullName evidence="5">Sulfotransferase</fullName>
    </recommendedName>
</protein>
<gene>
    <name evidence="3" type="ORF">FEA48_24295</name>
</gene>
<evidence type="ECO:0000313" key="3">
    <source>
        <dbReference type="EMBL" id="TLP70954.1"/>
    </source>
</evidence>
<keyword evidence="1" id="KW-0808">Transferase</keyword>
<dbReference type="InterPro" id="IPR027417">
    <property type="entry name" value="P-loop_NTPase"/>
</dbReference>
<dbReference type="AlphaFoldDB" id="A0A5R8ZYG6"/>
<feature type="compositionally biased region" description="Low complexity" evidence="2">
    <location>
        <begin position="1"/>
        <end position="24"/>
    </location>
</feature>
<dbReference type="PANTHER" id="PTHR12788">
    <property type="entry name" value="PROTEIN-TYROSINE SULFOTRANSFERASE 2"/>
    <property type="match status" value="1"/>
</dbReference>
<proteinExistence type="predicted"/>
<dbReference type="GO" id="GO:0008476">
    <property type="term" value="F:protein-tyrosine sulfotransferase activity"/>
    <property type="evidence" value="ECO:0007669"/>
    <property type="project" value="InterPro"/>
</dbReference>
<dbReference type="Pfam" id="PF13469">
    <property type="entry name" value="Sulfotransfer_3"/>
    <property type="match status" value="1"/>
</dbReference>
<dbReference type="SUPFAM" id="SSF52540">
    <property type="entry name" value="P-loop containing nucleoside triphosphate hydrolases"/>
    <property type="match status" value="1"/>
</dbReference>
<evidence type="ECO:0000256" key="1">
    <source>
        <dbReference type="ARBA" id="ARBA00022679"/>
    </source>
</evidence>
<dbReference type="Gene3D" id="3.40.50.300">
    <property type="entry name" value="P-loop containing nucleotide triphosphate hydrolases"/>
    <property type="match status" value="1"/>
</dbReference>